<dbReference type="AlphaFoldDB" id="A0AAD6DYV3"/>
<organism evidence="1 2">
    <name type="scientific">Penicillium hordei</name>
    <dbReference type="NCBI Taxonomy" id="40994"/>
    <lineage>
        <taxon>Eukaryota</taxon>
        <taxon>Fungi</taxon>
        <taxon>Dikarya</taxon>
        <taxon>Ascomycota</taxon>
        <taxon>Pezizomycotina</taxon>
        <taxon>Eurotiomycetes</taxon>
        <taxon>Eurotiomycetidae</taxon>
        <taxon>Eurotiales</taxon>
        <taxon>Aspergillaceae</taxon>
        <taxon>Penicillium</taxon>
    </lineage>
</organism>
<name>A0AAD6DYV3_9EURO</name>
<sequence length="113" mass="12726">MTIRPRDLILHFSNLCHYEGFGISIMLFLASNFLYPQTYNYYSQASKSFEETIINNQVAWPNGHGVSLTTRSEKVPGSIPGATMFFSSKVGLTLDCQQPRAYKSQVGKQILKV</sequence>
<proteinExistence type="predicted"/>
<dbReference type="EMBL" id="JAQJAE010000004">
    <property type="protein sequence ID" value="KAJ5597577.1"/>
    <property type="molecule type" value="Genomic_DNA"/>
</dbReference>
<dbReference type="RefSeq" id="XP_056750792.1">
    <property type="nucleotide sequence ID" value="XM_056898716.1"/>
</dbReference>
<reference evidence="1" key="1">
    <citation type="journal article" date="2023" name="IMA Fungus">
        <title>Comparative genomic study of the Penicillium genus elucidates a diverse pangenome and 15 lateral gene transfer events.</title>
        <authorList>
            <person name="Petersen C."/>
            <person name="Sorensen T."/>
            <person name="Nielsen M.R."/>
            <person name="Sondergaard T.E."/>
            <person name="Sorensen J.L."/>
            <person name="Fitzpatrick D.A."/>
            <person name="Frisvad J.C."/>
            <person name="Nielsen K.L."/>
        </authorList>
    </citation>
    <scope>NUCLEOTIDE SEQUENCE</scope>
    <source>
        <strain evidence="1">IBT 12815</strain>
    </source>
</reference>
<accession>A0AAD6DYV3</accession>
<dbReference type="GeneID" id="81588958"/>
<comment type="caution">
    <text evidence="1">The sequence shown here is derived from an EMBL/GenBank/DDBJ whole genome shotgun (WGS) entry which is preliminary data.</text>
</comment>
<reference evidence="1" key="2">
    <citation type="submission" date="2023-01" db="EMBL/GenBank/DDBJ databases">
        <authorList>
            <person name="Petersen C."/>
        </authorList>
    </citation>
    <scope>NUCLEOTIDE SEQUENCE</scope>
    <source>
        <strain evidence="1">IBT 12815</strain>
    </source>
</reference>
<evidence type="ECO:0000313" key="1">
    <source>
        <dbReference type="EMBL" id="KAJ5597577.1"/>
    </source>
</evidence>
<protein>
    <submittedName>
        <fullName evidence="1">Uncharacterized protein</fullName>
    </submittedName>
</protein>
<keyword evidence="2" id="KW-1185">Reference proteome</keyword>
<evidence type="ECO:0000313" key="2">
    <source>
        <dbReference type="Proteomes" id="UP001213799"/>
    </source>
</evidence>
<dbReference type="Proteomes" id="UP001213799">
    <property type="component" value="Unassembled WGS sequence"/>
</dbReference>
<gene>
    <name evidence="1" type="ORF">N7537_007661</name>
</gene>